<keyword evidence="1" id="KW-0449">Lipoprotein</keyword>
<dbReference type="Proteomes" id="UP000033441">
    <property type="component" value="Unassembled WGS sequence"/>
</dbReference>
<evidence type="ECO:0000313" key="1">
    <source>
        <dbReference type="EMBL" id="KJV63806.1"/>
    </source>
</evidence>
<name>A0A0F3N7V0_ANAPH</name>
<dbReference type="AlphaFoldDB" id="A0A0F3N7V0"/>
<accession>A0A0F3N7V0</accession>
<gene>
    <name evidence="1" type="ORF">APHMUC_1412</name>
</gene>
<reference evidence="1 2" key="1">
    <citation type="submission" date="2015-02" db="EMBL/GenBank/DDBJ databases">
        <title>Genome Sequencing of Rickettsiales.</title>
        <authorList>
            <person name="Daugherty S.C."/>
            <person name="Su Q."/>
            <person name="Abolude K."/>
            <person name="Beier-Sexton M."/>
            <person name="Carlyon J.A."/>
            <person name="Carter R."/>
            <person name="Day N.P."/>
            <person name="Dumler S.J."/>
            <person name="Dyachenko V."/>
            <person name="Godinez A."/>
            <person name="Kurtti T.J."/>
            <person name="Lichay M."/>
            <person name="Mullins K.E."/>
            <person name="Ott S."/>
            <person name="Pappas-Brown V."/>
            <person name="Paris D.H."/>
            <person name="Patel P."/>
            <person name="Richards A.L."/>
            <person name="Sadzewicz L."/>
            <person name="Sears K."/>
            <person name="Seidman D."/>
            <person name="Sengamalay N."/>
            <person name="Stenos J."/>
            <person name="Tallon L.J."/>
            <person name="Vincent G."/>
            <person name="Fraser C.M."/>
            <person name="Munderloh U."/>
            <person name="Dunning-Hotopp J.C."/>
        </authorList>
    </citation>
    <scope>NUCLEOTIDE SEQUENCE [LARGE SCALE GENOMIC DNA]</scope>
    <source>
        <strain evidence="1 2">ApMUC09</strain>
    </source>
</reference>
<organism evidence="1 2">
    <name type="scientific">Anaplasma phagocytophilum str. ApMUC09</name>
    <dbReference type="NCBI Taxonomy" id="1359152"/>
    <lineage>
        <taxon>Bacteria</taxon>
        <taxon>Pseudomonadati</taxon>
        <taxon>Pseudomonadota</taxon>
        <taxon>Alphaproteobacteria</taxon>
        <taxon>Rickettsiales</taxon>
        <taxon>Anaplasmataceae</taxon>
        <taxon>Anaplasma</taxon>
        <taxon>phagocytophilum group</taxon>
    </lineage>
</organism>
<protein>
    <submittedName>
        <fullName evidence="1">Putative lipoprotein</fullName>
    </submittedName>
</protein>
<comment type="caution">
    <text evidence="1">The sequence shown here is derived from an EMBL/GenBank/DDBJ whole genome shotgun (WGS) entry which is preliminary data.</text>
</comment>
<evidence type="ECO:0000313" key="2">
    <source>
        <dbReference type="Proteomes" id="UP000033441"/>
    </source>
</evidence>
<dbReference type="PATRIC" id="fig|1359152.3.peg.1480"/>
<sequence length="44" mass="4860">MLYVSSYICTALLQILCDSSMVSGQTKHGLGQVYNLSYLSCDPR</sequence>
<proteinExistence type="predicted"/>
<dbReference type="EMBL" id="LANV01000001">
    <property type="protein sequence ID" value="KJV63806.1"/>
    <property type="molecule type" value="Genomic_DNA"/>
</dbReference>